<accession>A0ABV6DDE1</accession>
<dbReference type="PRINTS" id="PR00455">
    <property type="entry name" value="HTHTETR"/>
</dbReference>
<evidence type="ECO:0000313" key="7">
    <source>
        <dbReference type="Proteomes" id="UP001589755"/>
    </source>
</evidence>
<comment type="caution">
    <text evidence="6">The sequence shown here is derived from an EMBL/GenBank/DDBJ whole genome shotgun (WGS) entry which is preliminary data.</text>
</comment>
<dbReference type="InterPro" id="IPR011075">
    <property type="entry name" value="TetR_C"/>
</dbReference>
<dbReference type="InterPro" id="IPR036271">
    <property type="entry name" value="Tet_transcr_reg_TetR-rel_C_sf"/>
</dbReference>
<evidence type="ECO:0000256" key="4">
    <source>
        <dbReference type="PROSITE-ProRule" id="PRU00335"/>
    </source>
</evidence>
<keyword evidence="3" id="KW-0804">Transcription</keyword>
<dbReference type="SUPFAM" id="SSF46689">
    <property type="entry name" value="Homeodomain-like"/>
    <property type="match status" value="1"/>
</dbReference>
<dbReference type="Proteomes" id="UP001589755">
    <property type="component" value="Unassembled WGS sequence"/>
</dbReference>
<dbReference type="Gene3D" id="1.10.357.10">
    <property type="entry name" value="Tetracycline Repressor, domain 2"/>
    <property type="match status" value="1"/>
</dbReference>
<evidence type="ECO:0000259" key="5">
    <source>
        <dbReference type="PROSITE" id="PS50977"/>
    </source>
</evidence>
<gene>
    <name evidence="6" type="ORF">ACFFJ2_19980</name>
</gene>
<feature type="DNA-binding region" description="H-T-H motif" evidence="4">
    <location>
        <begin position="32"/>
        <end position="51"/>
    </location>
</feature>
<dbReference type="Gene3D" id="1.10.10.60">
    <property type="entry name" value="Homeodomain-like"/>
    <property type="match status" value="1"/>
</dbReference>
<evidence type="ECO:0000313" key="6">
    <source>
        <dbReference type="EMBL" id="MFC0210670.1"/>
    </source>
</evidence>
<name>A0ABV6DDE1_9HYPH</name>
<keyword evidence="7" id="KW-1185">Reference proteome</keyword>
<dbReference type="PANTHER" id="PTHR47506">
    <property type="entry name" value="TRANSCRIPTIONAL REGULATORY PROTEIN"/>
    <property type="match status" value="1"/>
</dbReference>
<dbReference type="SUPFAM" id="SSF48498">
    <property type="entry name" value="Tetracyclin repressor-like, C-terminal domain"/>
    <property type="match status" value="1"/>
</dbReference>
<dbReference type="Pfam" id="PF00440">
    <property type="entry name" value="TetR_N"/>
    <property type="match status" value="1"/>
</dbReference>
<dbReference type="PROSITE" id="PS50977">
    <property type="entry name" value="HTH_TETR_2"/>
    <property type="match status" value="1"/>
</dbReference>
<evidence type="ECO:0000256" key="2">
    <source>
        <dbReference type="ARBA" id="ARBA00023125"/>
    </source>
</evidence>
<dbReference type="InterPro" id="IPR001647">
    <property type="entry name" value="HTH_TetR"/>
</dbReference>
<keyword evidence="2 4" id="KW-0238">DNA-binding</keyword>
<feature type="domain" description="HTH tetR-type" evidence="5">
    <location>
        <begin position="9"/>
        <end position="69"/>
    </location>
</feature>
<dbReference type="EMBL" id="JBHLXD010000071">
    <property type="protein sequence ID" value="MFC0210670.1"/>
    <property type="molecule type" value="Genomic_DNA"/>
</dbReference>
<dbReference type="RefSeq" id="WP_261522853.1">
    <property type="nucleotide sequence ID" value="NZ_JAODNW010000049.1"/>
</dbReference>
<dbReference type="InterPro" id="IPR009057">
    <property type="entry name" value="Homeodomain-like_sf"/>
</dbReference>
<dbReference type="PANTHER" id="PTHR47506:SF1">
    <property type="entry name" value="HTH-TYPE TRANSCRIPTIONAL REGULATOR YJDC"/>
    <property type="match status" value="1"/>
</dbReference>
<proteinExistence type="predicted"/>
<sequence length="204" mass="22271">MAERGRPRTFDRQEALRRAMEVFWARGYEGASLGELAEAMGINRPSLYAAFGCKEALFREAVALYDATEGAPIQRALDEAPTARAAVEAMLRHNARAYARDDQPRGCMVVLASLLGTPENEAVRQFLRENRALGEEVLRHRIERGIAEGDVPAGADARMLAAFYTTVTQGLSVQARDGTSVAAMEAIVDAAMAAWDRLVESKAE</sequence>
<evidence type="ECO:0000256" key="3">
    <source>
        <dbReference type="ARBA" id="ARBA00023163"/>
    </source>
</evidence>
<organism evidence="6 7">
    <name type="scientific">Chelativorans intermedius</name>
    <dbReference type="NCBI Taxonomy" id="515947"/>
    <lineage>
        <taxon>Bacteria</taxon>
        <taxon>Pseudomonadati</taxon>
        <taxon>Pseudomonadota</taxon>
        <taxon>Alphaproteobacteria</taxon>
        <taxon>Hyphomicrobiales</taxon>
        <taxon>Phyllobacteriaceae</taxon>
        <taxon>Chelativorans</taxon>
    </lineage>
</organism>
<protein>
    <submittedName>
        <fullName evidence="6">TetR/AcrR family transcriptional regulator</fullName>
    </submittedName>
</protein>
<dbReference type="Pfam" id="PF16925">
    <property type="entry name" value="TetR_C_13"/>
    <property type="match status" value="1"/>
</dbReference>
<reference evidence="6 7" key="1">
    <citation type="submission" date="2024-09" db="EMBL/GenBank/DDBJ databases">
        <authorList>
            <person name="Sun Q."/>
            <person name="Mori K."/>
        </authorList>
    </citation>
    <scope>NUCLEOTIDE SEQUENCE [LARGE SCALE GENOMIC DNA]</scope>
    <source>
        <strain evidence="6 7">CCM 8543</strain>
    </source>
</reference>
<evidence type="ECO:0000256" key="1">
    <source>
        <dbReference type="ARBA" id="ARBA00023015"/>
    </source>
</evidence>
<keyword evidence="1" id="KW-0805">Transcription regulation</keyword>